<protein>
    <recommendedName>
        <fullName evidence="4">Sulfotransferase family protein</fullName>
    </recommendedName>
</protein>
<proteinExistence type="predicted"/>
<dbReference type="AlphaFoldDB" id="A0A7W7RK00"/>
<dbReference type="Gene3D" id="3.40.50.300">
    <property type="entry name" value="P-loop containing nucleotide triphosphate hydrolases"/>
    <property type="match status" value="1"/>
</dbReference>
<feature type="region of interest" description="Disordered" evidence="1">
    <location>
        <begin position="350"/>
        <end position="384"/>
    </location>
</feature>
<gene>
    <name evidence="2" type="ORF">F4561_004243</name>
</gene>
<evidence type="ECO:0008006" key="4">
    <source>
        <dbReference type="Google" id="ProtNLM"/>
    </source>
</evidence>
<comment type="caution">
    <text evidence="2">The sequence shown here is derived from an EMBL/GenBank/DDBJ whole genome shotgun (WGS) entry which is preliminary data.</text>
</comment>
<feature type="compositionally biased region" description="Polar residues" evidence="1">
    <location>
        <begin position="352"/>
        <end position="361"/>
    </location>
</feature>
<evidence type="ECO:0000313" key="2">
    <source>
        <dbReference type="EMBL" id="MBB4933423.1"/>
    </source>
</evidence>
<dbReference type="EMBL" id="JACHJT010000001">
    <property type="protein sequence ID" value="MBB4933423.1"/>
    <property type="molecule type" value="Genomic_DNA"/>
</dbReference>
<keyword evidence="3" id="KW-1185">Reference proteome</keyword>
<accession>A0A7W7RK00</accession>
<dbReference type="InterPro" id="IPR027417">
    <property type="entry name" value="P-loop_NTPase"/>
</dbReference>
<dbReference type="Proteomes" id="UP000523007">
    <property type="component" value="Unassembled WGS sequence"/>
</dbReference>
<dbReference type="SUPFAM" id="SSF52540">
    <property type="entry name" value="P-loop containing nucleoside triphosphate hydrolases"/>
    <property type="match status" value="1"/>
</dbReference>
<reference evidence="2 3" key="1">
    <citation type="submission" date="2020-08" db="EMBL/GenBank/DDBJ databases">
        <title>Sequencing the genomes of 1000 actinobacteria strains.</title>
        <authorList>
            <person name="Klenk H.-P."/>
        </authorList>
    </citation>
    <scope>NUCLEOTIDE SEQUENCE [LARGE SCALE GENOMIC DNA]</scope>
    <source>
        <strain evidence="2 3">DSM 102030</strain>
    </source>
</reference>
<evidence type="ECO:0000256" key="1">
    <source>
        <dbReference type="SAM" id="MobiDB-lite"/>
    </source>
</evidence>
<name>A0A7W7RK00_9ACTN</name>
<organism evidence="2 3">
    <name type="scientific">Lipingzhangella halophila</name>
    <dbReference type="NCBI Taxonomy" id="1783352"/>
    <lineage>
        <taxon>Bacteria</taxon>
        <taxon>Bacillati</taxon>
        <taxon>Actinomycetota</taxon>
        <taxon>Actinomycetes</taxon>
        <taxon>Streptosporangiales</taxon>
        <taxon>Nocardiopsidaceae</taxon>
        <taxon>Lipingzhangella</taxon>
    </lineage>
</organism>
<dbReference type="RefSeq" id="WP_184581033.1">
    <property type="nucleotide sequence ID" value="NZ_JACHJT010000001.1"/>
</dbReference>
<sequence length="384" mass="41732">MATRLVLHIGVQKSGTTYLQHMLRERVDELTGIGVDYPLPPTGPRPVGRNYHEFATYGLLGTEYPWVGQDQAAAERGSWERLLGQVNAAPGTSIVSPEALSVVRTDAAREIVDALGVDDIQVVITARHLGKLLPSVWQQHLRNGHAMGFGSYLERLARIRDRGWPEIEKDHEAHLWRAFALGRLAHRWAGIVGAERVTLVANPGSPADLLWHRFLEAIGLGDATEHLSPPDTTTTVHSGVTAAEASVLRSVNTRLGATDWPRGVKGNLRQHLIGAFAERDSRGPRLAIPPRYREQVAQWSADDVADLRESGVRVVGDIDELCFTGAREPEEPTSTEVADAAGTAAVAAATWSDPNTPTTSEAPEPAGAQAHSRGRTWFGGRGRR</sequence>
<evidence type="ECO:0000313" key="3">
    <source>
        <dbReference type="Proteomes" id="UP000523007"/>
    </source>
</evidence>